<proteinExistence type="predicted"/>
<gene>
    <name evidence="1" type="ORF">rosag_50530</name>
</gene>
<keyword evidence="2" id="KW-1185">Reference proteome</keyword>
<dbReference type="EMBL" id="BRXS01000012">
    <property type="protein sequence ID" value="GLC28540.1"/>
    <property type="molecule type" value="Genomic_DNA"/>
</dbReference>
<organism evidence="1 2">
    <name type="scientific">Roseisolibacter agri</name>
    <dbReference type="NCBI Taxonomy" id="2014610"/>
    <lineage>
        <taxon>Bacteria</taxon>
        <taxon>Pseudomonadati</taxon>
        <taxon>Gemmatimonadota</taxon>
        <taxon>Gemmatimonadia</taxon>
        <taxon>Gemmatimonadales</taxon>
        <taxon>Gemmatimonadaceae</taxon>
        <taxon>Roseisolibacter</taxon>
    </lineage>
</organism>
<reference evidence="1" key="1">
    <citation type="submission" date="2022-08" db="EMBL/GenBank/DDBJ databases">
        <title>Draft genome sequencing of Roseisolibacter agri AW1220.</title>
        <authorList>
            <person name="Tobiishi Y."/>
            <person name="Tonouchi A."/>
        </authorList>
    </citation>
    <scope>NUCLEOTIDE SEQUENCE</scope>
    <source>
        <strain evidence="1">AW1220</strain>
    </source>
</reference>
<protein>
    <submittedName>
        <fullName evidence="1">Uncharacterized protein</fullName>
    </submittedName>
</protein>
<evidence type="ECO:0000313" key="2">
    <source>
        <dbReference type="Proteomes" id="UP001161325"/>
    </source>
</evidence>
<evidence type="ECO:0000313" key="1">
    <source>
        <dbReference type="EMBL" id="GLC28540.1"/>
    </source>
</evidence>
<dbReference type="RefSeq" id="WP_284352936.1">
    <property type="nucleotide sequence ID" value="NZ_BRXS01000012.1"/>
</dbReference>
<comment type="caution">
    <text evidence="1">The sequence shown here is derived from an EMBL/GenBank/DDBJ whole genome shotgun (WGS) entry which is preliminary data.</text>
</comment>
<dbReference type="AlphaFoldDB" id="A0AA37V2Y2"/>
<sequence>MTTAPTRALPLDAIAGWEAAILASIAGASGSLDERHAQIARSGLYGEYPAILAAYHALLAHPTSGAEALKRATFLAWWSAVAPPAQSAILELPEALVRDVVHALERRLQRGAGDDELRWMLAWYHGCAPLPFDVYGSGGDAIAGFVAGHAVDGWRTRALAPAAFRNRGQMGRYWRELLDGRRLGAAG</sequence>
<accession>A0AA37V2Y2</accession>
<name>A0AA37V2Y2_9BACT</name>
<dbReference type="Proteomes" id="UP001161325">
    <property type="component" value="Unassembled WGS sequence"/>
</dbReference>